<evidence type="ECO:0000256" key="1">
    <source>
        <dbReference type="SAM" id="MobiDB-lite"/>
    </source>
</evidence>
<keyword evidence="3" id="KW-0378">Hydrolase</keyword>
<dbReference type="RefSeq" id="WP_379871177.1">
    <property type="nucleotide sequence ID" value="NZ_JBHTBH010000005.1"/>
</dbReference>
<dbReference type="Pfam" id="PF10604">
    <property type="entry name" value="Polyketide_cyc2"/>
    <property type="match status" value="1"/>
</dbReference>
<feature type="domain" description="Clp R" evidence="2">
    <location>
        <begin position="20"/>
        <end position="75"/>
    </location>
</feature>
<dbReference type="InterPro" id="IPR036628">
    <property type="entry name" value="Clp_N_dom_sf"/>
</dbReference>
<dbReference type="Proteomes" id="UP001596540">
    <property type="component" value="Unassembled WGS sequence"/>
</dbReference>
<gene>
    <name evidence="3" type="ORF">ACFQRF_12300</name>
</gene>
<protein>
    <submittedName>
        <fullName evidence="3">Clp protease N-terminal domain-containing protein</fullName>
    </submittedName>
</protein>
<evidence type="ECO:0000313" key="3">
    <source>
        <dbReference type="EMBL" id="MFC7328524.1"/>
    </source>
</evidence>
<feature type="compositionally biased region" description="Low complexity" evidence="1">
    <location>
        <begin position="157"/>
        <end position="168"/>
    </location>
</feature>
<dbReference type="GO" id="GO:0008233">
    <property type="term" value="F:peptidase activity"/>
    <property type="evidence" value="ECO:0007669"/>
    <property type="project" value="UniProtKB-KW"/>
</dbReference>
<keyword evidence="3" id="KW-0645">Protease</keyword>
<organism evidence="3 4">
    <name type="scientific">Marinactinospora rubrisoli</name>
    <dbReference type="NCBI Taxonomy" id="2715399"/>
    <lineage>
        <taxon>Bacteria</taxon>
        <taxon>Bacillati</taxon>
        <taxon>Actinomycetota</taxon>
        <taxon>Actinomycetes</taxon>
        <taxon>Streptosporangiales</taxon>
        <taxon>Nocardiopsidaceae</taxon>
        <taxon>Marinactinospora</taxon>
    </lineage>
</organism>
<sequence length="319" mass="34448">MTNPSAKSASRGGGYDRTVTLGAASREAGRTGHPEVGFEHLLLGVLVNGGPGARLLMAAGVSLTEARSAIDEILREDLALLGIDAPLPAPSSATGAESSAWLPLTPRLRELTDDCPQSGGDRALLAALIDDEGGRVRRLLDRLGVDTDRVRRDLDEPAAIPEAAAPSPVDGDPDRTSGREPEGWESAAYDLDVAVSPERLWDLVSDPERREEWESSAVSSRQLGGGAVELTTEDGTTARDAIVHRVPGREITWEQEPQGDAPHRRLRIVIEPLGEHARLYLHMSWPTALRGRLGNRIVRWFMRQNLRVRAQVIAQAAAS</sequence>
<comment type="caution">
    <text evidence="3">The sequence shown here is derived from an EMBL/GenBank/DDBJ whole genome shotgun (WGS) entry which is preliminary data.</text>
</comment>
<feature type="compositionally biased region" description="Basic and acidic residues" evidence="1">
    <location>
        <begin position="172"/>
        <end position="182"/>
    </location>
</feature>
<evidence type="ECO:0000313" key="4">
    <source>
        <dbReference type="Proteomes" id="UP001596540"/>
    </source>
</evidence>
<dbReference type="EMBL" id="JBHTBH010000005">
    <property type="protein sequence ID" value="MFC7328524.1"/>
    <property type="molecule type" value="Genomic_DNA"/>
</dbReference>
<name>A0ABW2KGQ5_9ACTN</name>
<evidence type="ECO:0000259" key="2">
    <source>
        <dbReference type="Pfam" id="PF02861"/>
    </source>
</evidence>
<dbReference type="SUPFAM" id="SSF81923">
    <property type="entry name" value="Double Clp-N motif"/>
    <property type="match status" value="1"/>
</dbReference>
<keyword evidence="4" id="KW-1185">Reference proteome</keyword>
<dbReference type="InterPro" id="IPR023393">
    <property type="entry name" value="START-like_dom_sf"/>
</dbReference>
<reference evidence="4" key="1">
    <citation type="journal article" date="2019" name="Int. J. Syst. Evol. Microbiol.">
        <title>The Global Catalogue of Microorganisms (GCM) 10K type strain sequencing project: providing services to taxonomists for standard genome sequencing and annotation.</title>
        <authorList>
            <consortium name="The Broad Institute Genomics Platform"/>
            <consortium name="The Broad Institute Genome Sequencing Center for Infectious Disease"/>
            <person name="Wu L."/>
            <person name="Ma J."/>
        </authorList>
    </citation>
    <scope>NUCLEOTIDE SEQUENCE [LARGE SCALE GENOMIC DNA]</scope>
    <source>
        <strain evidence="4">CGMCC 4.7382</strain>
    </source>
</reference>
<proteinExistence type="predicted"/>
<accession>A0ABW2KGQ5</accession>
<dbReference type="Pfam" id="PF02861">
    <property type="entry name" value="Clp_N"/>
    <property type="match status" value="1"/>
</dbReference>
<dbReference type="GO" id="GO:0006508">
    <property type="term" value="P:proteolysis"/>
    <property type="evidence" value="ECO:0007669"/>
    <property type="project" value="UniProtKB-KW"/>
</dbReference>
<dbReference type="Gene3D" id="1.10.1780.10">
    <property type="entry name" value="Clp, N-terminal domain"/>
    <property type="match status" value="2"/>
</dbReference>
<dbReference type="InterPro" id="IPR004176">
    <property type="entry name" value="Clp_R_N"/>
</dbReference>
<dbReference type="SUPFAM" id="SSF55961">
    <property type="entry name" value="Bet v1-like"/>
    <property type="match status" value="1"/>
</dbReference>
<dbReference type="Gene3D" id="3.30.530.20">
    <property type="match status" value="1"/>
</dbReference>
<dbReference type="InterPro" id="IPR019587">
    <property type="entry name" value="Polyketide_cyclase/dehydratase"/>
</dbReference>
<feature type="region of interest" description="Disordered" evidence="1">
    <location>
        <begin position="153"/>
        <end position="186"/>
    </location>
</feature>